<evidence type="ECO:0000313" key="2">
    <source>
        <dbReference type="Proteomes" id="UP000231081"/>
    </source>
</evidence>
<gene>
    <name evidence="1" type="ORF">COX09_03400</name>
</gene>
<reference evidence="1 2" key="1">
    <citation type="submission" date="2017-09" db="EMBL/GenBank/DDBJ databases">
        <title>Depth-based differentiation of microbial function through sediment-hosted aquifers and enrichment of novel symbionts in the deep terrestrial subsurface.</title>
        <authorList>
            <person name="Probst A.J."/>
            <person name="Ladd B."/>
            <person name="Jarett J.K."/>
            <person name="Geller-Mcgrath D.E."/>
            <person name="Sieber C.M."/>
            <person name="Emerson J.B."/>
            <person name="Anantharaman K."/>
            <person name="Thomas B.C."/>
            <person name="Malmstrom R."/>
            <person name="Stieglmeier M."/>
            <person name="Klingl A."/>
            <person name="Woyke T."/>
            <person name="Ryan C.M."/>
            <person name="Banfield J.F."/>
        </authorList>
    </citation>
    <scope>NUCLEOTIDE SEQUENCE [LARGE SCALE GENOMIC DNA]</scope>
    <source>
        <strain evidence="1">CG23_combo_of_CG06-09_8_20_14_all_47_9</strain>
    </source>
</reference>
<accession>A0A2H0B585</accession>
<sequence>LPKINFSKAALASFYFYLPITCRRLRHRQWRWRPLRIDATMFSPDKRPMVKLERVRAHSLTDKAAAF</sequence>
<proteinExistence type="predicted"/>
<organism evidence="1 2">
    <name type="scientific">Candidatus Beckwithbacteria bacterium CG23_combo_of_CG06-09_8_20_14_all_47_9</name>
    <dbReference type="NCBI Taxonomy" id="1974498"/>
    <lineage>
        <taxon>Bacteria</taxon>
        <taxon>Candidatus Beckwithiibacteriota</taxon>
    </lineage>
</organism>
<feature type="non-terminal residue" evidence="1">
    <location>
        <position position="1"/>
    </location>
</feature>
<dbReference type="EMBL" id="PCSQ01000088">
    <property type="protein sequence ID" value="PIP52108.1"/>
    <property type="molecule type" value="Genomic_DNA"/>
</dbReference>
<dbReference type="AlphaFoldDB" id="A0A2H0B585"/>
<protein>
    <submittedName>
        <fullName evidence="1">Uncharacterized protein</fullName>
    </submittedName>
</protein>
<dbReference type="Proteomes" id="UP000231081">
    <property type="component" value="Unassembled WGS sequence"/>
</dbReference>
<comment type="caution">
    <text evidence="1">The sequence shown here is derived from an EMBL/GenBank/DDBJ whole genome shotgun (WGS) entry which is preliminary data.</text>
</comment>
<name>A0A2H0B585_9BACT</name>
<evidence type="ECO:0000313" key="1">
    <source>
        <dbReference type="EMBL" id="PIP52108.1"/>
    </source>
</evidence>